<dbReference type="EMBL" id="CACTIH010005431">
    <property type="protein sequence ID" value="CAA2992118.1"/>
    <property type="molecule type" value="Genomic_DNA"/>
</dbReference>
<dbReference type="Gene3D" id="3.30.420.10">
    <property type="entry name" value="Ribonuclease H-like superfamily/Ribonuclease H"/>
    <property type="match status" value="1"/>
</dbReference>
<feature type="compositionally biased region" description="Polar residues" evidence="1">
    <location>
        <begin position="52"/>
        <end position="63"/>
    </location>
</feature>
<gene>
    <name evidence="2" type="ORF">OLEA9_A119735</name>
</gene>
<dbReference type="OrthoDB" id="900766at2759"/>
<protein>
    <submittedName>
        <fullName evidence="2">Disease resistance RPP13 1</fullName>
    </submittedName>
</protein>
<dbReference type="InterPro" id="IPR036397">
    <property type="entry name" value="RNaseH_sf"/>
</dbReference>
<keyword evidence="3" id="KW-1185">Reference proteome</keyword>
<organism evidence="2 3">
    <name type="scientific">Olea europaea subsp. europaea</name>
    <dbReference type="NCBI Taxonomy" id="158383"/>
    <lineage>
        <taxon>Eukaryota</taxon>
        <taxon>Viridiplantae</taxon>
        <taxon>Streptophyta</taxon>
        <taxon>Embryophyta</taxon>
        <taxon>Tracheophyta</taxon>
        <taxon>Spermatophyta</taxon>
        <taxon>Magnoliopsida</taxon>
        <taxon>eudicotyledons</taxon>
        <taxon>Gunneridae</taxon>
        <taxon>Pentapetalae</taxon>
        <taxon>asterids</taxon>
        <taxon>lamiids</taxon>
        <taxon>Lamiales</taxon>
        <taxon>Oleaceae</taxon>
        <taxon>Oleeae</taxon>
        <taxon>Olea</taxon>
    </lineage>
</organism>
<sequence length="764" mass="87166">MNPSQFYALTQQIAAIQTQMTATLEESKALSVSSKNFKHIPHSIDVNNFKVSHNGQHCRQGNQKYFRPDRKDRDRNRDQIRERERDNFEILTQWNALKQGNQLVTEYITQFEEFQTKCHLIEDESTTLSRFSQGLRDDLKRELFLRGVTTLDHAYSLARDYELIISTPYEKCGHRRSPISLASPHHKSIIKSSPSNVPPIWKNNCKGRDSPQSPFPCRTHIDNHPSVSLAPIPPVKSLLGPPSSDVPPILKNKDKIFYNHHLASLAPIPPVKSLLGPPPSDVPPILKNKGKIFDNHHLASLAPPLPVKSLLGPPPSNGSPILENQGRISETPRSSSHLLCVNCKDFGHISSKCTNRTLVMEERKNVINMSLEDLVYEPKLEDFDDLDDSEDTSLGGLQTLPKTLDTIPLVSDNSRSHVICHTLAQLKELDDFTGHPWRIQSPVVSIKSTFPITDQLQTDGQNEVVNQSPGNLYKSLVQKNLRNWDLIPPNVQIAYNNSVNRSLGLNPFEIVHSYKSRRPLDLIFISPHASVSISVEAFVHHLHDLHIKIDKQLHASNALYKLQTDLHKQYFQFHIRDYVILQAGSAGPFKVLKHVGPYAHVINFSSHFGHHSTLHIEDLVTYKGLFNFLDDHFLLPYVDPQPKYVTIFTPITHVTAHKDVIDAILDKQVVLTNEEDFGDEWHEFLLLGVQYQYVITKKDRPPWLDHILEDKLQLSLLSFVEFRYLVIEKDRPPWHDLEPFASDSVQHSTLSTRRGRVFLLPREN</sequence>
<dbReference type="AlphaFoldDB" id="A0A8S0SHT0"/>
<dbReference type="Proteomes" id="UP000594638">
    <property type="component" value="Unassembled WGS sequence"/>
</dbReference>
<name>A0A8S0SHT0_OLEEU</name>
<dbReference type="PANTHER" id="PTHR35046">
    <property type="entry name" value="ZINC KNUCKLE (CCHC-TYPE) FAMILY PROTEIN"/>
    <property type="match status" value="1"/>
</dbReference>
<proteinExistence type="predicted"/>
<evidence type="ECO:0000313" key="2">
    <source>
        <dbReference type="EMBL" id="CAA2992118.1"/>
    </source>
</evidence>
<reference evidence="2 3" key="1">
    <citation type="submission" date="2019-12" db="EMBL/GenBank/DDBJ databases">
        <authorList>
            <person name="Alioto T."/>
            <person name="Alioto T."/>
            <person name="Gomez Garrido J."/>
        </authorList>
    </citation>
    <scope>NUCLEOTIDE SEQUENCE [LARGE SCALE GENOMIC DNA]</scope>
</reference>
<feature type="region of interest" description="Disordered" evidence="1">
    <location>
        <begin position="52"/>
        <end position="77"/>
    </location>
</feature>
<feature type="compositionally biased region" description="Basic and acidic residues" evidence="1">
    <location>
        <begin position="66"/>
        <end position="77"/>
    </location>
</feature>
<evidence type="ECO:0000313" key="3">
    <source>
        <dbReference type="Proteomes" id="UP000594638"/>
    </source>
</evidence>
<evidence type="ECO:0000256" key="1">
    <source>
        <dbReference type="SAM" id="MobiDB-lite"/>
    </source>
</evidence>
<comment type="caution">
    <text evidence="2">The sequence shown here is derived from an EMBL/GenBank/DDBJ whole genome shotgun (WGS) entry which is preliminary data.</text>
</comment>
<dbReference type="PANTHER" id="PTHR35046:SF9">
    <property type="entry name" value="RNA-DIRECTED DNA POLYMERASE"/>
    <property type="match status" value="1"/>
</dbReference>
<accession>A0A8S0SHT0</accession>
<dbReference type="Gramene" id="OE9A119735T1">
    <property type="protein sequence ID" value="OE9A119735C1"/>
    <property type="gene ID" value="OE9A119735"/>
</dbReference>
<dbReference type="GO" id="GO:0003676">
    <property type="term" value="F:nucleic acid binding"/>
    <property type="evidence" value="ECO:0007669"/>
    <property type="project" value="InterPro"/>
</dbReference>